<sequence length="125" mass="14305">MDESRKQFEESWLRRGGESSDLIRYPENHHEIGSGNIGGQYVMDDVQGHWQTWQASRAAIELDIDWPESNDDFWKDGEEGAYAMGYEDGRNKTVIAVMKAIRAAGIKEKNFDEANIHASQRSNQK</sequence>
<dbReference type="Pfam" id="PF26207">
    <property type="entry name" value="Phage_phiTE_015"/>
    <property type="match status" value="1"/>
</dbReference>
<evidence type="ECO:0000313" key="1">
    <source>
        <dbReference type="EMBL" id="TBR47968.1"/>
    </source>
</evidence>
<gene>
    <name evidence="1" type="ORF">EYS06_22535</name>
</gene>
<reference evidence="1 2" key="1">
    <citation type="submission" date="2019-02" db="EMBL/GenBank/DDBJ databases">
        <title>Draft genome sequence of Escherichia albertii strain Mex-12/320a, isolated from an infant with diarrhea, harboring virulence genes associated with diarrheagenic strains of enteropathogenic E. coli.</title>
        <authorList>
            <person name="Maldonado-Puga S."/>
            <person name="Meza-Segura M."/>
            <person name="Zaidi M.B."/>
            <person name="Estrada-Garcia T."/>
        </authorList>
    </citation>
    <scope>NUCLEOTIDE SEQUENCE [LARGE SCALE GENOMIC DNA]</scope>
    <source>
        <strain evidence="1 2">Mex-12/320a</strain>
    </source>
</reference>
<evidence type="ECO:0000313" key="2">
    <source>
        <dbReference type="Proteomes" id="UP000292187"/>
    </source>
</evidence>
<dbReference type="RefSeq" id="WP_131110035.1">
    <property type="nucleotide sequence ID" value="NZ_SIZV01000052.1"/>
</dbReference>
<accession>A0A7Z8DX13</accession>
<dbReference type="EMBL" id="SIZV01000052">
    <property type="protein sequence ID" value="TBR47968.1"/>
    <property type="molecule type" value="Genomic_DNA"/>
</dbReference>
<dbReference type="InterPro" id="IPR058601">
    <property type="entry name" value="Phage_phiTE_015-like"/>
</dbReference>
<proteinExistence type="predicted"/>
<protein>
    <submittedName>
        <fullName evidence="1">Uncharacterized protein</fullName>
    </submittedName>
</protein>
<comment type="caution">
    <text evidence="1">The sequence shown here is derived from an EMBL/GenBank/DDBJ whole genome shotgun (WGS) entry which is preliminary data.</text>
</comment>
<dbReference type="AlphaFoldDB" id="A0A7Z8DX13"/>
<name>A0A7Z8DX13_ESCAL</name>
<organism evidence="1 2">
    <name type="scientific">Escherichia albertii</name>
    <dbReference type="NCBI Taxonomy" id="208962"/>
    <lineage>
        <taxon>Bacteria</taxon>
        <taxon>Pseudomonadati</taxon>
        <taxon>Pseudomonadota</taxon>
        <taxon>Gammaproteobacteria</taxon>
        <taxon>Enterobacterales</taxon>
        <taxon>Enterobacteriaceae</taxon>
        <taxon>Escherichia</taxon>
    </lineage>
</organism>
<dbReference type="Proteomes" id="UP000292187">
    <property type="component" value="Unassembled WGS sequence"/>
</dbReference>